<protein>
    <submittedName>
        <fullName evidence="1">Uncharacterized protein</fullName>
    </submittedName>
</protein>
<gene>
    <name evidence="1" type="ORF">CHS0354_025467</name>
</gene>
<accession>A0AAE0VIQ9</accession>
<evidence type="ECO:0000313" key="2">
    <source>
        <dbReference type="Proteomes" id="UP001195483"/>
    </source>
</evidence>
<reference evidence="1" key="2">
    <citation type="journal article" date="2021" name="Genome Biol. Evol.">
        <title>Developing a high-quality reference genome for a parasitic bivalve with doubly uniparental inheritance (Bivalvia: Unionida).</title>
        <authorList>
            <person name="Smith C.H."/>
        </authorList>
    </citation>
    <scope>NUCLEOTIDE SEQUENCE</scope>
    <source>
        <strain evidence="1">CHS0354</strain>
        <tissue evidence="1">Mantle</tissue>
    </source>
</reference>
<reference evidence="1" key="1">
    <citation type="journal article" date="2021" name="Genome Biol. Evol.">
        <title>A High-Quality Reference Genome for a Parasitic Bivalve with Doubly Uniparental Inheritance (Bivalvia: Unionida).</title>
        <authorList>
            <person name="Smith C.H."/>
        </authorList>
    </citation>
    <scope>NUCLEOTIDE SEQUENCE</scope>
    <source>
        <strain evidence="1">CHS0354</strain>
    </source>
</reference>
<dbReference type="Proteomes" id="UP001195483">
    <property type="component" value="Unassembled WGS sequence"/>
</dbReference>
<name>A0AAE0VIQ9_9BIVA</name>
<dbReference type="AlphaFoldDB" id="A0AAE0VIQ9"/>
<sequence>MRENPPRLFKNKFPPALVISTGTDLVSMKSLEGIFALSGISRPFCSEESVAVFWLDNNGVDKTEFLVWAGME</sequence>
<proteinExistence type="predicted"/>
<comment type="caution">
    <text evidence="1">The sequence shown here is derived from an EMBL/GenBank/DDBJ whole genome shotgun (WGS) entry which is preliminary data.</text>
</comment>
<keyword evidence="2" id="KW-1185">Reference proteome</keyword>
<reference evidence="1" key="3">
    <citation type="submission" date="2023-05" db="EMBL/GenBank/DDBJ databases">
        <authorList>
            <person name="Smith C.H."/>
        </authorList>
    </citation>
    <scope>NUCLEOTIDE SEQUENCE</scope>
    <source>
        <strain evidence="1">CHS0354</strain>
        <tissue evidence="1">Mantle</tissue>
    </source>
</reference>
<organism evidence="1 2">
    <name type="scientific">Potamilus streckersoni</name>
    <dbReference type="NCBI Taxonomy" id="2493646"/>
    <lineage>
        <taxon>Eukaryota</taxon>
        <taxon>Metazoa</taxon>
        <taxon>Spiralia</taxon>
        <taxon>Lophotrochozoa</taxon>
        <taxon>Mollusca</taxon>
        <taxon>Bivalvia</taxon>
        <taxon>Autobranchia</taxon>
        <taxon>Heteroconchia</taxon>
        <taxon>Palaeoheterodonta</taxon>
        <taxon>Unionida</taxon>
        <taxon>Unionoidea</taxon>
        <taxon>Unionidae</taxon>
        <taxon>Ambleminae</taxon>
        <taxon>Lampsilini</taxon>
        <taxon>Potamilus</taxon>
    </lineage>
</organism>
<dbReference type="EMBL" id="JAEAOA010001516">
    <property type="protein sequence ID" value="KAK3578372.1"/>
    <property type="molecule type" value="Genomic_DNA"/>
</dbReference>
<evidence type="ECO:0000313" key="1">
    <source>
        <dbReference type="EMBL" id="KAK3578372.1"/>
    </source>
</evidence>